<dbReference type="Proteomes" id="UP000799753">
    <property type="component" value="Unassembled WGS sequence"/>
</dbReference>
<name>A0A6A6SAC3_9PLEO</name>
<feature type="compositionally biased region" description="Basic and acidic residues" evidence="1">
    <location>
        <begin position="486"/>
        <end position="496"/>
    </location>
</feature>
<feature type="region of interest" description="Disordered" evidence="1">
    <location>
        <begin position="1"/>
        <end position="20"/>
    </location>
</feature>
<gene>
    <name evidence="4" type="ORF">P280DRAFT_214892</name>
</gene>
<sequence length="511" mass="54169">MAAFTQRGKDAPPRCSPASSANVSAAETEKVMRSVFKRCVQCDTAAPSCAGLDCAKGMMCIQTPPTCDSCATVSCQRDPSADDSADAASPNVGAIAGGAVGGAVFLAIVLFLVWKFCLKGRRQRIQEAQWQEDVDMQTTQEKTVNEIASQRSTRASTYTVASMASSVLTRASNIIQIAYIPGVTNRSGPGSPDVLVPPVPPIPAMTPSSRMTGYSEQHFFVPDFRNSTASGSTDASFAQGSIAPSLARASVASTVYRQNAIVSPLPAQTIVRGKAAVVSVKSSGSNSPTDSPIMDSLTPPVPAIEAKHVKPVRIQMPQQTGSKLSPQNSVRSTATLGKVRALNITKKKEKEKANDVTPPKSSSSDQDELVDSSSTSATTLVATPSPDRRPLTEVSMASTDDGIAHGRARRAGDLESDSESDDDDDHARARHSMIRDDDLSNSPTSTKSPFSDANSSIASFEQRPGMEKRYTNSSIGLQPPMTPIMEESKRASDSSKRTQSPFSDENKSDLK</sequence>
<organism evidence="4 5">
    <name type="scientific">Massarina eburnea CBS 473.64</name>
    <dbReference type="NCBI Taxonomy" id="1395130"/>
    <lineage>
        <taxon>Eukaryota</taxon>
        <taxon>Fungi</taxon>
        <taxon>Dikarya</taxon>
        <taxon>Ascomycota</taxon>
        <taxon>Pezizomycotina</taxon>
        <taxon>Dothideomycetes</taxon>
        <taxon>Pleosporomycetidae</taxon>
        <taxon>Pleosporales</taxon>
        <taxon>Massarineae</taxon>
        <taxon>Massarinaceae</taxon>
        <taxon>Massarina</taxon>
    </lineage>
</organism>
<evidence type="ECO:0000313" key="4">
    <source>
        <dbReference type="EMBL" id="KAF2643693.1"/>
    </source>
</evidence>
<protein>
    <recommendedName>
        <fullName evidence="3">Membrane anchor Opy2 N-terminal domain-containing protein</fullName>
    </recommendedName>
</protein>
<evidence type="ECO:0000256" key="1">
    <source>
        <dbReference type="SAM" id="MobiDB-lite"/>
    </source>
</evidence>
<feature type="compositionally biased region" description="Polar residues" evidence="1">
    <location>
        <begin position="317"/>
        <end position="335"/>
    </location>
</feature>
<accession>A0A6A6SAC3</accession>
<keyword evidence="2" id="KW-0472">Membrane</keyword>
<feature type="compositionally biased region" description="Low complexity" evidence="1">
    <location>
        <begin position="371"/>
        <end position="385"/>
    </location>
</feature>
<dbReference type="OrthoDB" id="2402916at2759"/>
<feature type="compositionally biased region" description="Acidic residues" evidence="1">
    <location>
        <begin position="414"/>
        <end position="424"/>
    </location>
</feature>
<evidence type="ECO:0000259" key="3">
    <source>
        <dbReference type="Pfam" id="PF09463"/>
    </source>
</evidence>
<evidence type="ECO:0000313" key="5">
    <source>
        <dbReference type="Proteomes" id="UP000799753"/>
    </source>
</evidence>
<feature type="transmembrane region" description="Helical" evidence="2">
    <location>
        <begin position="92"/>
        <end position="114"/>
    </location>
</feature>
<feature type="domain" description="Membrane anchor Opy2 N-terminal" evidence="3">
    <location>
        <begin position="39"/>
        <end position="75"/>
    </location>
</feature>
<dbReference type="Pfam" id="PF09463">
    <property type="entry name" value="Opy2"/>
    <property type="match status" value="1"/>
</dbReference>
<reference evidence="4" key="1">
    <citation type="journal article" date="2020" name="Stud. Mycol.">
        <title>101 Dothideomycetes genomes: a test case for predicting lifestyles and emergence of pathogens.</title>
        <authorList>
            <person name="Haridas S."/>
            <person name="Albert R."/>
            <person name="Binder M."/>
            <person name="Bloem J."/>
            <person name="Labutti K."/>
            <person name="Salamov A."/>
            <person name="Andreopoulos B."/>
            <person name="Baker S."/>
            <person name="Barry K."/>
            <person name="Bills G."/>
            <person name="Bluhm B."/>
            <person name="Cannon C."/>
            <person name="Castanera R."/>
            <person name="Culley D."/>
            <person name="Daum C."/>
            <person name="Ezra D."/>
            <person name="Gonzalez J."/>
            <person name="Henrissat B."/>
            <person name="Kuo A."/>
            <person name="Liang C."/>
            <person name="Lipzen A."/>
            <person name="Lutzoni F."/>
            <person name="Magnuson J."/>
            <person name="Mondo S."/>
            <person name="Nolan M."/>
            <person name="Ohm R."/>
            <person name="Pangilinan J."/>
            <person name="Park H.-J."/>
            <person name="Ramirez L."/>
            <person name="Alfaro M."/>
            <person name="Sun H."/>
            <person name="Tritt A."/>
            <person name="Yoshinaga Y."/>
            <person name="Zwiers L.-H."/>
            <person name="Turgeon B."/>
            <person name="Goodwin S."/>
            <person name="Spatafora J."/>
            <person name="Crous P."/>
            <person name="Grigoriev I."/>
        </authorList>
    </citation>
    <scope>NUCLEOTIDE SEQUENCE</scope>
    <source>
        <strain evidence="4">CBS 473.64</strain>
    </source>
</reference>
<feature type="region of interest" description="Disordered" evidence="1">
    <location>
        <begin position="281"/>
        <end position="300"/>
    </location>
</feature>
<proteinExistence type="predicted"/>
<keyword evidence="2" id="KW-1133">Transmembrane helix</keyword>
<dbReference type="InterPro" id="IPR018571">
    <property type="entry name" value="Membrane_anchor_Opy2_N"/>
</dbReference>
<keyword evidence="5" id="KW-1185">Reference proteome</keyword>
<evidence type="ECO:0000256" key="2">
    <source>
        <dbReference type="SAM" id="Phobius"/>
    </source>
</evidence>
<feature type="compositionally biased region" description="Polar residues" evidence="1">
    <location>
        <begin position="440"/>
        <end position="459"/>
    </location>
</feature>
<keyword evidence="2" id="KW-0812">Transmembrane</keyword>
<dbReference type="AlphaFoldDB" id="A0A6A6SAC3"/>
<feature type="region of interest" description="Disordered" evidence="1">
    <location>
        <begin position="317"/>
        <end position="511"/>
    </location>
</feature>
<dbReference type="EMBL" id="MU006779">
    <property type="protein sequence ID" value="KAF2643693.1"/>
    <property type="molecule type" value="Genomic_DNA"/>
</dbReference>